<organism evidence="1 2">
    <name type="scientific">Mucuna pruriens</name>
    <name type="common">Velvet bean</name>
    <name type="synonym">Dolichos pruriens</name>
    <dbReference type="NCBI Taxonomy" id="157652"/>
    <lineage>
        <taxon>Eukaryota</taxon>
        <taxon>Viridiplantae</taxon>
        <taxon>Streptophyta</taxon>
        <taxon>Embryophyta</taxon>
        <taxon>Tracheophyta</taxon>
        <taxon>Spermatophyta</taxon>
        <taxon>Magnoliopsida</taxon>
        <taxon>eudicotyledons</taxon>
        <taxon>Gunneridae</taxon>
        <taxon>Pentapetalae</taxon>
        <taxon>rosids</taxon>
        <taxon>fabids</taxon>
        <taxon>Fabales</taxon>
        <taxon>Fabaceae</taxon>
        <taxon>Papilionoideae</taxon>
        <taxon>50 kb inversion clade</taxon>
        <taxon>NPAAA clade</taxon>
        <taxon>indigoferoid/millettioid clade</taxon>
        <taxon>Phaseoleae</taxon>
        <taxon>Mucuna</taxon>
    </lineage>
</organism>
<feature type="non-terminal residue" evidence="1">
    <location>
        <position position="1"/>
    </location>
</feature>
<dbReference type="EMBL" id="QJKJ01009783">
    <property type="protein sequence ID" value="RDX75606.1"/>
    <property type="molecule type" value="Genomic_DNA"/>
</dbReference>
<proteinExistence type="predicted"/>
<accession>A0A371FBD5</accession>
<gene>
    <name evidence="1" type="ORF">CR513_44500</name>
</gene>
<reference evidence="1" key="1">
    <citation type="submission" date="2018-05" db="EMBL/GenBank/DDBJ databases">
        <title>Draft genome of Mucuna pruriens seed.</title>
        <authorList>
            <person name="Nnadi N.E."/>
            <person name="Vos R."/>
            <person name="Hasami M.H."/>
            <person name="Devisetty U.K."/>
            <person name="Aguiy J.C."/>
        </authorList>
    </citation>
    <scope>NUCLEOTIDE SEQUENCE [LARGE SCALE GENOMIC DNA]</scope>
    <source>
        <strain evidence="1">JCA_2017</strain>
    </source>
</reference>
<sequence length="129" mass="14784">MEGSNFVKEDALKFNKHVIGNILKRKRQVQVRLEEHEYRSLLKLKKKLHKENPGRSGCALVIGIHNISTPKHSYPNKRNKIHGLFLEGITHLFSFDVHVLSNCLHVVYVSQLCQDGRSGLLSLVTFEEV</sequence>
<dbReference type="AlphaFoldDB" id="A0A371FBD5"/>
<comment type="caution">
    <text evidence="1">The sequence shown here is derived from an EMBL/GenBank/DDBJ whole genome shotgun (WGS) entry which is preliminary data.</text>
</comment>
<evidence type="ECO:0000313" key="2">
    <source>
        <dbReference type="Proteomes" id="UP000257109"/>
    </source>
</evidence>
<evidence type="ECO:0000313" key="1">
    <source>
        <dbReference type="EMBL" id="RDX75606.1"/>
    </source>
</evidence>
<protein>
    <submittedName>
        <fullName evidence="1">Uncharacterized protein</fullName>
    </submittedName>
</protein>
<keyword evidence="2" id="KW-1185">Reference proteome</keyword>
<dbReference type="Proteomes" id="UP000257109">
    <property type="component" value="Unassembled WGS sequence"/>
</dbReference>
<name>A0A371FBD5_MUCPR</name>